<evidence type="ECO:0000313" key="1">
    <source>
        <dbReference type="EMBL" id="CCX05195.1"/>
    </source>
</evidence>
<proteinExistence type="predicted"/>
<accession>U4L573</accession>
<dbReference type="Proteomes" id="UP000018144">
    <property type="component" value="Unassembled WGS sequence"/>
</dbReference>
<reference evidence="1 2" key="1">
    <citation type="journal article" date="2013" name="PLoS Genet.">
        <title>The genome and development-dependent transcriptomes of Pyronema confluens: a window into fungal evolution.</title>
        <authorList>
            <person name="Traeger S."/>
            <person name="Altegoer F."/>
            <person name="Freitag M."/>
            <person name="Gabaldon T."/>
            <person name="Kempken F."/>
            <person name="Kumar A."/>
            <person name="Marcet-Houben M."/>
            <person name="Poggeler S."/>
            <person name="Stajich J.E."/>
            <person name="Nowrousian M."/>
        </authorList>
    </citation>
    <scope>NUCLEOTIDE SEQUENCE [LARGE SCALE GENOMIC DNA]</scope>
    <source>
        <strain evidence="2">CBS 100304</strain>
        <tissue evidence="1">Vegetative mycelium</tissue>
    </source>
</reference>
<name>U4L573_PYROM</name>
<gene>
    <name evidence="1" type="ORF">PCON_04782</name>
</gene>
<evidence type="ECO:0000313" key="2">
    <source>
        <dbReference type="Proteomes" id="UP000018144"/>
    </source>
</evidence>
<dbReference type="AlphaFoldDB" id="U4L573"/>
<organism evidence="1 2">
    <name type="scientific">Pyronema omphalodes (strain CBS 100304)</name>
    <name type="common">Pyronema confluens</name>
    <dbReference type="NCBI Taxonomy" id="1076935"/>
    <lineage>
        <taxon>Eukaryota</taxon>
        <taxon>Fungi</taxon>
        <taxon>Dikarya</taxon>
        <taxon>Ascomycota</taxon>
        <taxon>Pezizomycotina</taxon>
        <taxon>Pezizomycetes</taxon>
        <taxon>Pezizales</taxon>
        <taxon>Pyronemataceae</taxon>
        <taxon>Pyronema</taxon>
    </lineage>
</organism>
<sequence length="197" mass="22458">MRKYKFKEGSNFKYVKLEDGEKALDERSILLGGGEGPQVSGEINAYARERYTRVENMRGRIRKKRRPRGIHQDPVYAMGSSGGRLIRRRGMEIVRVENTRKLNSEERQPPDARIHEALEYGEGSFDGRLIRRPEMEIVRVEDTRALNGEKQQPPDIVIPGDLQYGDHSSEGHLIRNSEGEIEGRVIMNDGGEIGLEV</sequence>
<keyword evidence="2" id="KW-1185">Reference proteome</keyword>
<dbReference type="OrthoDB" id="10544283at2759"/>
<dbReference type="EMBL" id="HF935235">
    <property type="protein sequence ID" value="CCX05195.1"/>
    <property type="molecule type" value="Genomic_DNA"/>
</dbReference>
<protein>
    <submittedName>
        <fullName evidence="1">Uncharacterized protein</fullName>
    </submittedName>
</protein>